<reference evidence="2 5" key="3">
    <citation type="submission" date="2017-11" db="EMBL/GenBank/DDBJ databases">
        <title>Complete genome sequence of Serratia sp. ATCC 39006 LacA.</title>
        <authorList>
            <person name="Hampton H.G."/>
            <person name="Jackson S.A."/>
            <person name="Jauregui R."/>
            <person name="Poulter G.T.M."/>
            <person name="Salmond G.P.C."/>
            <person name="Fineran P.C."/>
        </authorList>
    </citation>
    <scope>NUCLEOTIDE SEQUENCE [LARGE SCALE GENOMIC DNA]</scope>
    <source>
        <strain evidence="2 5">ATCC 39006</strain>
    </source>
</reference>
<organism evidence="3 4">
    <name type="scientific">Serratia sp. (strain ATCC 39006)</name>
    <name type="common">Prodigiosinella confusarubida</name>
    <dbReference type="NCBI Taxonomy" id="104623"/>
    <lineage>
        <taxon>Bacteria</taxon>
        <taxon>Pseudomonadati</taxon>
        <taxon>Pseudomonadota</taxon>
        <taxon>Gammaproteobacteria</taxon>
        <taxon>Enterobacterales</taxon>
        <taxon>Pectobacteriaceae</taxon>
        <taxon>Prodigiosinella</taxon>
    </lineage>
</organism>
<proteinExistence type="predicted"/>
<dbReference type="EMBL" id="CP025084">
    <property type="protein sequence ID" value="AUH05572.1"/>
    <property type="molecule type" value="Genomic_DNA"/>
</dbReference>
<dbReference type="KEGG" id="sera:Ser39006_016385"/>
<evidence type="ECO:0000256" key="1">
    <source>
        <dbReference type="SAM" id="MobiDB-lite"/>
    </source>
</evidence>
<dbReference type="Proteomes" id="UP000017700">
    <property type="component" value="Chromosome"/>
</dbReference>
<evidence type="ECO:0000313" key="2">
    <source>
        <dbReference type="EMBL" id="AUH01251.1"/>
    </source>
</evidence>
<dbReference type="EMBL" id="CP025085">
    <property type="protein sequence ID" value="AUH01251.1"/>
    <property type="molecule type" value="Genomic_DNA"/>
</dbReference>
<evidence type="ECO:0000313" key="3">
    <source>
        <dbReference type="EMBL" id="AUH05572.1"/>
    </source>
</evidence>
<dbReference type="KEGG" id="serq:CWC46_16385"/>
<dbReference type="Proteomes" id="UP000233778">
    <property type="component" value="Chromosome"/>
</dbReference>
<dbReference type="AlphaFoldDB" id="A0A2I5T9K3"/>
<evidence type="ECO:0000313" key="5">
    <source>
        <dbReference type="Proteomes" id="UP000233778"/>
    </source>
</evidence>
<gene>
    <name evidence="2" type="ORF">CWC46_16385</name>
    <name evidence="3" type="ORF">Ser39006_016385</name>
</gene>
<reference evidence="3 4" key="1">
    <citation type="journal article" date="2013" name="Genome Announc.">
        <title>Draft genome sequence of Serratia sp. strain ATCC 39006, a model bacterium for analysis of the biosynthesis and regulation of prodigiosin, a carbapenem, and gas vesicles.</title>
        <authorList>
            <person name="Fineran P.C."/>
            <person name="Iglesias Cans M.C."/>
            <person name="Ramsay J.P."/>
            <person name="Wilf N.M."/>
            <person name="Cossyleon D."/>
            <person name="McNeil M.B."/>
            <person name="Williamson N.R."/>
            <person name="Monson R.E."/>
            <person name="Becher S.A."/>
            <person name="Stanton J.A."/>
            <person name="Brugger K."/>
            <person name="Brown S.D."/>
            <person name="Salmond G.P."/>
        </authorList>
    </citation>
    <scope>NUCLEOTIDE SEQUENCE [LARGE SCALE GENOMIC DNA]</scope>
    <source>
        <strain evidence="3">ATCC 39006</strain>
        <strain evidence="4">ATCC 39006 / SC 11482</strain>
    </source>
</reference>
<sequence>MFFTGVSIFVENDKMDNIYMAKILHFILILAAISLSGCKAIENSFGDRPIYQEPSDTKNVSRIRFIKNIRGTEIKQKGYSKTYTNITEFSWRGYVNKTRDIGMPKISYRKDDYNDYYFETKIKSVPTLIYIQTESTVAGSCHGMFFIKPQSGKDYDMNFDITESRTKCIMHFNEIVKDGTTGVYILKPAPYKRSSAPPWEPADKNYKTELDVD</sequence>
<feature type="region of interest" description="Disordered" evidence="1">
    <location>
        <begin position="192"/>
        <end position="213"/>
    </location>
</feature>
<name>A0A2I5T9K3_SERS3</name>
<evidence type="ECO:0000313" key="4">
    <source>
        <dbReference type="Proteomes" id="UP000017700"/>
    </source>
</evidence>
<protein>
    <submittedName>
        <fullName evidence="3">Uncharacterized protein</fullName>
    </submittedName>
</protein>
<reference evidence="3" key="2">
    <citation type="submission" date="2013-09" db="EMBL/GenBank/DDBJ databases">
        <authorList>
            <person name="Wang G."/>
            <person name="Yang Y."/>
            <person name="Su Y."/>
        </authorList>
    </citation>
    <scope>NUCLEOTIDE SEQUENCE</scope>
    <source>
        <strain evidence="3">ATCC 39006</strain>
    </source>
</reference>
<feature type="compositionally biased region" description="Basic and acidic residues" evidence="1">
    <location>
        <begin position="201"/>
        <end position="213"/>
    </location>
</feature>
<accession>A0A2I5T9K3</accession>
<reference evidence="3" key="4">
    <citation type="submission" date="2017-11" db="EMBL/GenBank/DDBJ databases">
        <title>Complete genome sequence of Serratia sp. ATCC 39006.</title>
        <authorList>
            <person name="Hampton H.G."/>
            <person name="Jackson S.A."/>
            <person name="Jauregui R."/>
            <person name="Poulter G.T.M."/>
            <person name="Salmond G.P.C."/>
            <person name="Fineran P.C."/>
        </authorList>
    </citation>
    <scope>NUCLEOTIDE SEQUENCE</scope>
    <source>
        <strain evidence="3">ATCC 39006</strain>
    </source>
</reference>
<keyword evidence="4" id="KW-1185">Reference proteome</keyword>